<protein>
    <submittedName>
        <fullName evidence="1">Uncharacterized protein</fullName>
    </submittedName>
</protein>
<reference evidence="1" key="1">
    <citation type="submission" date="2020-11" db="EMBL/GenBank/DDBJ databases">
        <authorList>
            <consortium name="DOE Joint Genome Institute"/>
            <person name="Ahrendt S."/>
            <person name="Riley R."/>
            <person name="Andreopoulos W."/>
            <person name="Labutti K."/>
            <person name="Pangilinan J."/>
            <person name="Ruiz-Duenas F.J."/>
            <person name="Barrasa J.M."/>
            <person name="Sanchez-Garcia M."/>
            <person name="Camarero S."/>
            <person name="Miyauchi S."/>
            <person name="Serrano A."/>
            <person name="Linde D."/>
            <person name="Babiker R."/>
            <person name="Drula E."/>
            <person name="Ayuso-Fernandez I."/>
            <person name="Pacheco R."/>
            <person name="Padilla G."/>
            <person name="Ferreira P."/>
            <person name="Barriuso J."/>
            <person name="Kellner H."/>
            <person name="Castanera R."/>
            <person name="Alfaro M."/>
            <person name="Ramirez L."/>
            <person name="Pisabarro A.G."/>
            <person name="Kuo A."/>
            <person name="Tritt A."/>
            <person name="Lipzen A."/>
            <person name="He G."/>
            <person name="Yan M."/>
            <person name="Ng V."/>
            <person name="Cullen D."/>
            <person name="Martin F."/>
            <person name="Rosso M.-N."/>
            <person name="Henrissat B."/>
            <person name="Hibbett D."/>
            <person name="Martinez A.T."/>
            <person name="Grigoriev I.V."/>
        </authorList>
    </citation>
    <scope>NUCLEOTIDE SEQUENCE</scope>
    <source>
        <strain evidence="1">CBS 247.69</strain>
    </source>
</reference>
<dbReference type="AlphaFoldDB" id="A0A9P5Y097"/>
<keyword evidence="2" id="KW-1185">Reference proteome</keyword>
<proteinExistence type="predicted"/>
<comment type="caution">
    <text evidence="1">The sequence shown here is derived from an EMBL/GenBank/DDBJ whole genome shotgun (WGS) entry which is preliminary data.</text>
</comment>
<dbReference type="PANTHER" id="PTHR40518:SF1">
    <property type="entry name" value="ACETOACETATE DECARBOXYLASE"/>
    <property type="match status" value="1"/>
</dbReference>
<evidence type="ECO:0000313" key="2">
    <source>
        <dbReference type="Proteomes" id="UP000807353"/>
    </source>
</evidence>
<accession>A0A9P5Y097</accession>
<dbReference type="EMBL" id="MU150306">
    <property type="protein sequence ID" value="KAF9460005.1"/>
    <property type="molecule type" value="Genomic_DNA"/>
</dbReference>
<gene>
    <name evidence="1" type="ORF">BDZ94DRAFT_1198552</name>
</gene>
<dbReference type="Gene3D" id="2.40.400.10">
    <property type="entry name" value="Acetoacetate decarboxylase-like"/>
    <property type="match status" value="1"/>
</dbReference>
<dbReference type="PANTHER" id="PTHR40518">
    <property type="entry name" value="ACETOACETATE DECARBOXYLASE"/>
    <property type="match status" value="1"/>
</dbReference>
<dbReference type="Proteomes" id="UP000807353">
    <property type="component" value="Unassembled WGS sequence"/>
</dbReference>
<feature type="non-terminal residue" evidence="1">
    <location>
        <position position="1"/>
    </location>
</feature>
<sequence>IGGPGSIQVRVPFLFQVASYTDSPVRPYDELVYTPGRWKYANDSFAFRITRIYVSSKKSTENGRRHWNIPEQLVVFDIGSDKDGVTTTTVSHPGSPSSRSV</sequence>
<organism evidence="1 2">
    <name type="scientific">Collybia nuda</name>
    <dbReference type="NCBI Taxonomy" id="64659"/>
    <lineage>
        <taxon>Eukaryota</taxon>
        <taxon>Fungi</taxon>
        <taxon>Dikarya</taxon>
        <taxon>Basidiomycota</taxon>
        <taxon>Agaricomycotina</taxon>
        <taxon>Agaricomycetes</taxon>
        <taxon>Agaricomycetidae</taxon>
        <taxon>Agaricales</taxon>
        <taxon>Tricholomatineae</taxon>
        <taxon>Clitocybaceae</taxon>
        <taxon>Collybia</taxon>
    </lineage>
</organism>
<name>A0A9P5Y097_9AGAR</name>
<dbReference type="InterPro" id="IPR023375">
    <property type="entry name" value="ADC_dom_sf"/>
</dbReference>
<dbReference type="OrthoDB" id="9970474at2759"/>
<evidence type="ECO:0000313" key="1">
    <source>
        <dbReference type="EMBL" id="KAF9460005.1"/>
    </source>
</evidence>
<dbReference type="SUPFAM" id="SSF160104">
    <property type="entry name" value="Acetoacetate decarboxylase-like"/>
    <property type="match status" value="1"/>
</dbReference>